<name>A0A1B2F3V1_PSEPU</name>
<dbReference type="Pfam" id="PF12261">
    <property type="entry name" value="T_hemolysin"/>
    <property type="match status" value="1"/>
</dbReference>
<organism evidence="1">
    <name type="scientific">Pseudomonas putida</name>
    <name type="common">Arthrobacter siderocapsulatus</name>
    <dbReference type="NCBI Taxonomy" id="303"/>
    <lineage>
        <taxon>Bacteria</taxon>
        <taxon>Pseudomonadati</taxon>
        <taxon>Pseudomonadota</taxon>
        <taxon>Gammaproteobacteria</taxon>
        <taxon>Pseudomonadales</taxon>
        <taxon>Pseudomonadaceae</taxon>
        <taxon>Pseudomonas</taxon>
    </lineage>
</organism>
<dbReference type="InterPro" id="IPR022050">
    <property type="entry name" value="T_hemolysin"/>
</dbReference>
<gene>
    <name evidence="1" type="ORF">IEC33019_1316</name>
</gene>
<proteinExistence type="predicted"/>
<dbReference type="AlphaFoldDB" id="A0A1B2F3V1"/>
<evidence type="ECO:0000313" key="1">
    <source>
        <dbReference type="EMBL" id="ANY86884.1"/>
    </source>
</evidence>
<dbReference type="EMBL" id="CP016634">
    <property type="protein sequence ID" value="ANY86884.1"/>
    <property type="molecule type" value="Genomic_DNA"/>
</dbReference>
<reference evidence="1" key="1">
    <citation type="submission" date="2016-07" db="EMBL/GenBank/DDBJ databases">
        <title>New class B carbapenemase carried by novel plasmid in Pseudomonas putida enviromental strain in eastern Amazonia.</title>
        <authorList>
            <person name="Souza C.O."/>
            <person name="Lima K.V."/>
            <person name="Brasiliense D.M."/>
            <person name="Perez-Chaparro P.J."/>
            <person name="Mamizuka E.M."/>
            <person name="Lima M.O."/>
            <person name="Lima L.N."/>
            <person name="McCulloch J.A."/>
        </authorList>
    </citation>
    <scope>NUCLEOTIDE SEQUENCE [LARGE SCALE GENOMIC DNA]</scope>
    <source>
        <strain evidence="1">IEC33019</strain>
    </source>
</reference>
<dbReference type="RefSeq" id="WP_070090975.1">
    <property type="nucleotide sequence ID" value="NZ_CP016634.1"/>
</dbReference>
<sequence length="226" mass="24361">MIDEHWRALFPLAIGTHADRGMAHLTLSLANEPGRSEVEHFIHQRFASVHHADVHHYLPELLSLTDSHGRLIAAAGVRLAAEGALFLERYLDEPVERAASRLAGGPVSREQVVEVGNLAALSAGSARIMIIAVTWLLAARGLDWVAFTGAATLVNSFHRLGLVPTLLADADPTRLNGEREHWGSYYSQHPHVFAGNIGLGHAALTQAGVFQRLGLPPTLQEAGHAA</sequence>
<accession>A0A1B2F3V1</accession>
<protein>
    <submittedName>
        <fullName evidence="1">Thermostable hemolysin</fullName>
    </submittedName>
</protein>